<sequence>MRTVFSPRHAGHSGNVELNSGEIVPAFELPRRAEIIKDRVLEVGLGPVEPPEEFDLSVAARVHDAGYLDFLPRVWPMWRAEGRGGSAMPFVFPVPGLRRDRPPVDIDGLLGFYAMDAGATFVAGTWDAVKASHDVALTGAKLIAGGERSAFALCRPPGHHAGSAFMGGYCFVNNAAVAAEYLRGTGIARVTVLDIDYHHGNGTQEIFYDRGDVQFVSLHADPAFEYPYFLGHADETGAGAGEGATLNLPLPWGTGVAAYRAALGTALEAIAAFGPGALVVSLGVDTYKGDPISRFELDTPDYPGLGAAIAGLGLPTLFVMEGGYAVEPIGANAVGVLTGFAAA</sequence>
<dbReference type="GO" id="GO:0004407">
    <property type="term" value="F:histone deacetylase activity"/>
    <property type="evidence" value="ECO:0007669"/>
    <property type="project" value="TreeGrafter"/>
</dbReference>
<evidence type="ECO:0000313" key="7">
    <source>
        <dbReference type="EMBL" id="PZQ49820.1"/>
    </source>
</evidence>
<evidence type="ECO:0000256" key="2">
    <source>
        <dbReference type="ARBA" id="ARBA00005947"/>
    </source>
</evidence>
<comment type="cofactor">
    <cofactor evidence="1">
        <name>Zn(2+)</name>
        <dbReference type="ChEBI" id="CHEBI:29105"/>
    </cofactor>
</comment>
<dbReference type="Gene3D" id="3.40.800.20">
    <property type="entry name" value="Histone deacetylase domain"/>
    <property type="match status" value="1"/>
</dbReference>
<dbReference type="CDD" id="cd10001">
    <property type="entry name" value="HDAC_classII_APAH"/>
    <property type="match status" value="1"/>
</dbReference>
<comment type="similarity">
    <text evidence="2">Belongs to the histone deacetylase family.</text>
</comment>
<evidence type="ECO:0000256" key="1">
    <source>
        <dbReference type="ARBA" id="ARBA00001947"/>
    </source>
</evidence>
<keyword evidence="5" id="KW-0862">Zinc</keyword>
<dbReference type="GO" id="GO:0040029">
    <property type="term" value="P:epigenetic regulation of gene expression"/>
    <property type="evidence" value="ECO:0007669"/>
    <property type="project" value="TreeGrafter"/>
</dbReference>
<protein>
    <submittedName>
        <fullName evidence="7">Acetylpolyamine amidohydrolase</fullName>
    </submittedName>
</protein>
<dbReference type="PRINTS" id="PR01270">
    <property type="entry name" value="HDASUPER"/>
</dbReference>
<evidence type="ECO:0000256" key="5">
    <source>
        <dbReference type="ARBA" id="ARBA00022833"/>
    </source>
</evidence>
<dbReference type="AlphaFoldDB" id="A0A2W5QEI0"/>
<gene>
    <name evidence="7" type="ORF">DI556_10175</name>
</gene>
<proteinExistence type="inferred from homology"/>
<organism evidence="7 8">
    <name type="scientific">Rhodovulum sulfidophilum</name>
    <name type="common">Rhodobacter sulfidophilus</name>
    <dbReference type="NCBI Taxonomy" id="35806"/>
    <lineage>
        <taxon>Bacteria</taxon>
        <taxon>Pseudomonadati</taxon>
        <taxon>Pseudomonadota</taxon>
        <taxon>Alphaproteobacteria</taxon>
        <taxon>Rhodobacterales</taxon>
        <taxon>Paracoccaceae</taxon>
        <taxon>Rhodovulum</taxon>
    </lineage>
</organism>
<accession>A0A2W5QEI0</accession>
<keyword evidence="4 7" id="KW-0378">Hydrolase</keyword>
<dbReference type="InterPro" id="IPR037138">
    <property type="entry name" value="His_deacetylse_dom_sf"/>
</dbReference>
<dbReference type="Pfam" id="PF00850">
    <property type="entry name" value="Hist_deacetyl"/>
    <property type="match status" value="1"/>
</dbReference>
<comment type="caution">
    <text evidence="7">The sequence shown here is derived from an EMBL/GenBank/DDBJ whole genome shotgun (WGS) entry which is preliminary data.</text>
</comment>
<dbReference type="PANTHER" id="PTHR10625:SF17">
    <property type="entry name" value="HISTONE DEACETYLASE 8"/>
    <property type="match status" value="1"/>
</dbReference>
<keyword evidence="3" id="KW-0479">Metal-binding</keyword>
<evidence type="ECO:0000259" key="6">
    <source>
        <dbReference type="Pfam" id="PF00850"/>
    </source>
</evidence>
<dbReference type="InterPro" id="IPR023696">
    <property type="entry name" value="Ureohydrolase_dom_sf"/>
</dbReference>
<dbReference type="InterPro" id="IPR000286">
    <property type="entry name" value="HDACs"/>
</dbReference>
<dbReference type="SUPFAM" id="SSF52768">
    <property type="entry name" value="Arginase/deacetylase"/>
    <property type="match status" value="1"/>
</dbReference>
<evidence type="ECO:0000313" key="8">
    <source>
        <dbReference type="Proteomes" id="UP000249185"/>
    </source>
</evidence>
<evidence type="ECO:0000256" key="3">
    <source>
        <dbReference type="ARBA" id="ARBA00022723"/>
    </source>
</evidence>
<feature type="domain" description="Histone deacetylase" evidence="6">
    <location>
        <begin position="29"/>
        <end position="333"/>
    </location>
</feature>
<dbReference type="Proteomes" id="UP000249185">
    <property type="component" value="Unassembled WGS sequence"/>
</dbReference>
<evidence type="ECO:0000256" key="4">
    <source>
        <dbReference type="ARBA" id="ARBA00022801"/>
    </source>
</evidence>
<dbReference type="EMBL" id="QFPW01000006">
    <property type="protein sequence ID" value="PZQ49820.1"/>
    <property type="molecule type" value="Genomic_DNA"/>
</dbReference>
<dbReference type="GO" id="GO:0016787">
    <property type="term" value="F:hydrolase activity"/>
    <property type="evidence" value="ECO:0007669"/>
    <property type="project" value="UniProtKB-KW"/>
</dbReference>
<dbReference type="GO" id="GO:0046872">
    <property type="term" value="F:metal ion binding"/>
    <property type="evidence" value="ECO:0007669"/>
    <property type="project" value="UniProtKB-KW"/>
</dbReference>
<dbReference type="PANTHER" id="PTHR10625">
    <property type="entry name" value="HISTONE DEACETYLASE HDAC1-RELATED"/>
    <property type="match status" value="1"/>
</dbReference>
<name>A0A2W5QEI0_RHOSU</name>
<reference evidence="7 8" key="1">
    <citation type="submission" date="2017-08" db="EMBL/GenBank/DDBJ databases">
        <title>Infants hospitalized years apart are colonized by the same room-sourced microbial strains.</title>
        <authorList>
            <person name="Brooks B."/>
            <person name="Olm M.R."/>
            <person name="Firek B.A."/>
            <person name="Baker R."/>
            <person name="Thomas B.C."/>
            <person name="Morowitz M.J."/>
            <person name="Banfield J.F."/>
        </authorList>
    </citation>
    <scope>NUCLEOTIDE SEQUENCE [LARGE SCALE GENOMIC DNA]</scope>
    <source>
        <strain evidence="7">S2_005_002_R2_34</strain>
    </source>
</reference>
<dbReference type="InterPro" id="IPR023801">
    <property type="entry name" value="His_deacetylse_dom"/>
</dbReference>